<keyword evidence="4" id="KW-1185">Reference proteome</keyword>
<evidence type="ECO:0000313" key="3">
    <source>
        <dbReference type="EnsemblPlants" id="LPERR07G01160.1"/>
    </source>
</evidence>
<dbReference type="STRING" id="77586.A0A0D9WUY9"/>
<protein>
    <submittedName>
        <fullName evidence="3">Uncharacterized protein</fullName>
    </submittedName>
</protein>
<dbReference type="AlphaFoldDB" id="A0A0D9WUY9"/>
<keyword evidence="1" id="KW-0175">Coiled coil</keyword>
<evidence type="ECO:0000256" key="2">
    <source>
        <dbReference type="SAM" id="MobiDB-lite"/>
    </source>
</evidence>
<organism evidence="3 4">
    <name type="scientific">Leersia perrieri</name>
    <dbReference type="NCBI Taxonomy" id="77586"/>
    <lineage>
        <taxon>Eukaryota</taxon>
        <taxon>Viridiplantae</taxon>
        <taxon>Streptophyta</taxon>
        <taxon>Embryophyta</taxon>
        <taxon>Tracheophyta</taxon>
        <taxon>Spermatophyta</taxon>
        <taxon>Magnoliopsida</taxon>
        <taxon>Liliopsida</taxon>
        <taxon>Poales</taxon>
        <taxon>Poaceae</taxon>
        <taxon>BOP clade</taxon>
        <taxon>Oryzoideae</taxon>
        <taxon>Oryzeae</taxon>
        <taxon>Oryzinae</taxon>
        <taxon>Leersia</taxon>
    </lineage>
</organism>
<proteinExistence type="predicted"/>
<dbReference type="HOGENOM" id="CLU_1167336_0_0_1"/>
<accession>A0A0D9WUY9</accession>
<dbReference type="EnsemblPlants" id="LPERR07G01160.1">
    <property type="protein sequence ID" value="LPERR07G01160.1"/>
    <property type="gene ID" value="LPERR07G01160"/>
</dbReference>
<evidence type="ECO:0000256" key="1">
    <source>
        <dbReference type="SAM" id="Coils"/>
    </source>
</evidence>
<dbReference type="eggNOG" id="KOG0962">
    <property type="taxonomic scope" value="Eukaryota"/>
</dbReference>
<reference evidence="3 4" key="1">
    <citation type="submission" date="2012-08" db="EMBL/GenBank/DDBJ databases">
        <title>Oryza genome evolution.</title>
        <authorList>
            <person name="Wing R.A."/>
        </authorList>
    </citation>
    <scope>NUCLEOTIDE SEQUENCE</scope>
</reference>
<dbReference type="EnsemblPlants" id="LPERR07G01160.2">
    <property type="protein sequence ID" value="LPERR07G01160.2"/>
    <property type="gene ID" value="LPERR07G01160"/>
</dbReference>
<feature type="region of interest" description="Disordered" evidence="2">
    <location>
        <begin position="114"/>
        <end position="153"/>
    </location>
</feature>
<feature type="compositionally biased region" description="Basic and acidic residues" evidence="2">
    <location>
        <begin position="141"/>
        <end position="151"/>
    </location>
</feature>
<dbReference type="Gramene" id="LPERR07G01160.1">
    <property type="protein sequence ID" value="LPERR07G01160.1"/>
    <property type="gene ID" value="LPERR07G01160"/>
</dbReference>
<reference evidence="3 4" key="2">
    <citation type="submission" date="2013-12" db="EMBL/GenBank/DDBJ databases">
        <authorList>
            <person name="Yu Y."/>
            <person name="Lee S."/>
            <person name="de Baynast K."/>
            <person name="Wissotski M."/>
            <person name="Liu L."/>
            <person name="Talag J."/>
            <person name="Goicoechea J."/>
            <person name="Angelova A."/>
            <person name="Jetty R."/>
            <person name="Kudrna D."/>
            <person name="Golser W."/>
            <person name="Rivera L."/>
            <person name="Zhang J."/>
            <person name="Wing R."/>
        </authorList>
    </citation>
    <scope>NUCLEOTIDE SEQUENCE</scope>
</reference>
<dbReference type="Proteomes" id="UP000032180">
    <property type="component" value="Chromosome 7"/>
</dbReference>
<reference evidence="3" key="3">
    <citation type="submission" date="2015-04" db="UniProtKB">
        <authorList>
            <consortium name="EnsemblPlants"/>
        </authorList>
    </citation>
    <scope>IDENTIFICATION</scope>
</reference>
<name>A0A0D9WUY9_9ORYZ</name>
<dbReference type="Gramene" id="LPERR07G01160.2">
    <property type="protein sequence ID" value="LPERR07G01160.2"/>
    <property type="gene ID" value="LPERR07G01160"/>
</dbReference>
<evidence type="ECO:0000313" key="4">
    <source>
        <dbReference type="Proteomes" id="UP000032180"/>
    </source>
</evidence>
<sequence length="238" mass="26501">MNYRKGILQQLKERTKEKSGELNKNKELLKSQDQLKRNTDNNLNYRKTKAEVERLTHEIELLEDKVLSIGSLSTTEADLKQHFTRKREASFRGCHANRWMLSWKCEGAAVRERRRAGSRKVGIGEPLTTDGGGSSTLLRPPRKEQAPESRRAVGGWVVPERGEMIERAAATVISSPPPPYAQSTRSTSPAPELIVVDARRHRRSESTTVDPHPPPSIRVAPVAGGAGGIVVLGFILWI</sequence>
<feature type="coiled-coil region" evidence="1">
    <location>
        <begin position="8"/>
        <end position="65"/>
    </location>
</feature>